<dbReference type="PROSITE" id="PS51257">
    <property type="entry name" value="PROKAR_LIPOPROTEIN"/>
    <property type="match status" value="1"/>
</dbReference>
<evidence type="ECO:0000256" key="3">
    <source>
        <dbReference type="ARBA" id="ARBA00022723"/>
    </source>
</evidence>
<dbReference type="InterPro" id="IPR016192">
    <property type="entry name" value="APOBEC/CMP_deaminase_Zn-bd"/>
</dbReference>
<evidence type="ECO:0000256" key="6">
    <source>
        <dbReference type="PIRSR" id="PIRSR006019-1"/>
    </source>
</evidence>
<evidence type="ECO:0000313" key="9">
    <source>
        <dbReference type="EMBL" id="HIV00453.1"/>
    </source>
</evidence>
<dbReference type="PANTHER" id="PTHR11086">
    <property type="entry name" value="DEOXYCYTIDYLATE DEAMINASE-RELATED"/>
    <property type="match status" value="1"/>
</dbReference>
<dbReference type="GO" id="GO:0004132">
    <property type="term" value="F:dCMP deaminase activity"/>
    <property type="evidence" value="ECO:0007669"/>
    <property type="project" value="InterPro"/>
</dbReference>
<evidence type="ECO:0000259" key="8">
    <source>
        <dbReference type="PROSITE" id="PS51747"/>
    </source>
</evidence>
<evidence type="ECO:0000313" key="10">
    <source>
        <dbReference type="Proteomes" id="UP000886891"/>
    </source>
</evidence>
<dbReference type="PROSITE" id="PS00903">
    <property type="entry name" value="CYT_DCMP_DEAMINASES_1"/>
    <property type="match status" value="1"/>
</dbReference>
<evidence type="ECO:0000256" key="5">
    <source>
        <dbReference type="ARBA" id="ARBA00022833"/>
    </source>
</evidence>
<evidence type="ECO:0000256" key="2">
    <source>
        <dbReference type="ARBA" id="ARBA00006576"/>
    </source>
</evidence>
<dbReference type="SUPFAM" id="SSF53927">
    <property type="entry name" value="Cytidine deaminase-like"/>
    <property type="match status" value="1"/>
</dbReference>
<feature type="domain" description="CMP/dCMP-type deaminase" evidence="8">
    <location>
        <begin position="3"/>
        <end position="135"/>
    </location>
</feature>
<evidence type="ECO:0000256" key="1">
    <source>
        <dbReference type="ARBA" id="ARBA00001947"/>
    </source>
</evidence>
<dbReference type="PIRSF" id="PIRSF006019">
    <property type="entry name" value="dCMP_deaminase"/>
    <property type="match status" value="1"/>
</dbReference>
<dbReference type="GO" id="GO:0008270">
    <property type="term" value="F:zinc ion binding"/>
    <property type="evidence" value="ECO:0007669"/>
    <property type="project" value="InterPro"/>
</dbReference>
<keyword evidence="4" id="KW-0378">Hydrolase</keyword>
<dbReference type="AlphaFoldDB" id="A0A9D1NDD3"/>
<feature type="active site" description="Proton donor" evidence="6">
    <location>
        <position position="81"/>
    </location>
</feature>
<feature type="binding site" evidence="7">
    <location>
        <position position="110"/>
    </location>
    <ligand>
        <name>Zn(2+)</name>
        <dbReference type="ChEBI" id="CHEBI:29105"/>
        <note>catalytic</note>
    </ligand>
</feature>
<dbReference type="Proteomes" id="UP000886891">
    <property type="component" value="Unassembled WGS sequence"/>
</dbReference>
<comment type="similarity">
    <text evidence="2">Belongs to the cytidine and deoxycytidylate deaminase family.</text>
</comment>
<dbReference type="Gene3D" id="3.40.140.10">
    <property type="entry name" value="Cytidine Deaminase, domain 2"/>
    <property type="match status" value="1"/>
</dbReference>
<dbReference type="CDD" id="cd01286">
    <property type="entry name" value="deoxycytidylate_deaminase"/>
    <property type="match status" value="1"/>
</dbReference>
<comment type="cofactor">
    <cofactor evidence="1 7">
        <name>Zn(2+)</name>
        <dbReference type="ChEBI" id="CHEBI:29105"/>
    </cofactor>
</comment>
<gene>
    <name evidence="9" type="ORF">IAB14_05010</name>
</gene>
<feature type="binding site" evidence="7">
    <location>
        <position position="107"/>
    </location>
    <ligand>
        <name>Zn(2+)</name>
        <dbReference type="ChEBI" id="CHEBI:29105"/>
        <note>catalytic</note>
    </ligand>
</feature>
<dbReference type="InterPro" id="IPR035105">
    <property type="entry name" value="Deoxycytidylate_deaminase_dom"/>
</dbReference>
<organism evidence="9 10">
    <name type="scientific">Candidatus Stercoripulliclostridium merdipullorum</name>
    <dbReference type="NCBI Taxonomy" id="2840952"/>
    <lineage>
        <taxon>Bacteria</taxon>
        <taxon>Bacillati</taxon>
        <taxon>Bacillota</taxon>
        <taxon>Clostridia</taxon>
        <taxon>Eubacteriales</taxon>
        <taxon>Candidatus Stercoripulliclostridium</taxon>
    </lineage>
</organism>
<reference evidence="9" key="2">
    <citation type="journal article" date="2021" name="PeerJ">
        <title>Extensive microbial diversity within the chicken gut microbiome revealed by metagenomics and culture.</title>
        <authorList>
            <person name="Gilroy R."/>
            <person name="Ravi A."/>
            <person name="Getino M."/>
            <person name="Pursley I."/>
            <person name="Horton D.L."/>
            <person name="Alikhan N.F."/>
            <person name="Baker D."/>
            <person name="Gharbi K."/>
            <person name="Hall N."/>
            <person name="Watson M."/>
            <person name="Adriaenssens E.M."/>
            <person name="Foster-Nyarko E."/>
            <person name="Jarju S."/>
            <person name="Secka A."/>
            <person name="Antonio M."/>
            <person name="Oren A."/>
            <person name="Chaudhuri R.R."/>
            <person name="La Ragione R."/>
            <person name="Hildebrand F."/>
            <person name="Pallen M.J."/>
        </authorList>
    </citation>
    <scope>NUCLEOTIDE SEQUENCE</scope>
    <source>
        <strain evidence="9">23406</strain>
    </source>
</reference>
<evidence type="ECO:0000256" key="7">
    <source>
        <dbReference type="PIRSR" id="PIRSR006019-2"/>
    </source>
</evidence>
<keyword evidence="5 7" id="KW-0862">Zinc</keyword>
<name>A0A9D1NDD3_9FIRM</name>
<proteinExistence type="inferred from homology"/>
<dbReference type="PANTHER" id="PTHR11086:SF18">
    <property type="entry name" value="DEOXYCYTIDYLATE DEAMINASE"/>
    <property type="match status" value="1"/>
</dbReference>
<comment type="caution">
    <text evidence="9">The sequence shown here is derived from an EMBL/GenBank/DDBJ whole genome shotgun (WGS) entry which is preliminary data.</text>
</comment>
<dbReference type="EMBL" id="DVOH01000038">
    <property type="protein sequence ID" value="HIV00453.1"/>
    <property type="molecule type" value="Genomic_DNA"/>
</dbReference>
<keyword evidence="3 7" id="KW-0479">Metal-binding</keyword>
<reference evidence="9" key="1">
    <citation type="submission" date="2020-10" db="EMBL/GenBank/DDBJ databases">
        <authorList>
            <person name="Gilroy R."/>
        </authorList>
    </citation>
    <scope>NUCLEOTIDE SEQUENCE</scope>
    <source>
        <strain evidence="9">23406</strain>
    </source>
</reference>
<accession>A0A9D1NDD3</accession>
<dbReference type="InterPro" id="IPR016193">
    <property type="entry name" value="Cytidine_deaminase-like"/>
</dbReference>
<dbReference type="InterPro" id="IPR015517">
    <property type="entry name" value="dCMP_deaminase-rel"/>
</dbReference>
<dbReference type="GO" id="GO:0005737">
    <property type="term" value="C:cytoplasm"/>
    <property type="evidence" value="ECO:0007669"/>
    <property type="project" value="TreeGrafter"/>
</dbReference>
<protein>
    <submittedName>
        <fullName evidence="9">Cytidine/deoxycytidylate deaminase family protein</fullName>
    </submittedName>
</protein>
<dbReference type="PROSITE" id="PS51747">
    <property type="entry name" value="CYT_DCMP_DEAMINASES_2"/>
    <property type="match status" value="1"/>
</dbReference>
<feature type="binding site" evidence="7">
    <location>
        <position position="79"/>
    </location>
    <ligand>
        <name>Zn(2+)</name>
        <dbReference type="ChEBI" id="CHEBI:29105"/>
        <note>catalytic</note>
    </ligand>
</feature>
<dbReference type="GO" id="GO:0006220">
    <property type="term" value="P:pyrimidine nucleotide metabolic process"/>
    <property type="evidence" value="ECO:0007669"/>
    <property type="project" value="InterPro"/>
</dbReference>
<dbReference type="Pfam" id="PF00383">
    <property type="entry name" value="dCMP_cyt_deam_1"/>
    <property type="match status" value="1"/>
</dbReference>
<dbReference type="InterPro" id="IPR002125">
    <property type="entry name" value="CMP_dCMP_dom"/>
</dbReference>
<evidence type="ECO:0000256" key="4">
    <source>
        <dbReference type="ARBA" id="ARBA00022801"/>
    </source>
</evidence>
<sequence>MDKWHKRFMEMAYLVSSWSSCFKQDRQVGAVIVRDKRILTTGYNGASAGILSCKERGECLRVKRGIASGTCHEICYAVHAEQNAIIQAAKLGLAVDGATLYCTHQPCSICAKMIINSGIREVIFDQGYPDEFSMAMFDEAGVKVTKFDDLRSQHSASRQS</sequence>
<dbReference type="InterPro" id="IPR016473">
    <property type="entry name" value="dCMP_deaminase"/>
</dbReference>